<name>A0A9W6XD06_9STRA</name>
<accession>A0A9W6XD06</accession>
<sequence length="116" mass="13215">MVNTQRNSIVLEKKIGATYELTEKGTLEHAEALGMDLETKHDLFWIAREGMKVIISLMVVLIAPTSSALIKSRRIARTQDLLPENCKPFRTSDTKEICYFNLATGRRIWEHPADEV</sequence>
<keyword evidence="1" id="KW-0812">Transmembrane</keyword>
<dbReference type="InterPro" id="IPR053233">
    <property type="entry name" value="ABRA-related"/>
</dbReference>
<dbReference type="Proteomes" id="UP001165121">
    <property type="component" value="Unassembled WGS sequence"/>
</dbReference>
<dbReference type="PANTHER" id="PTHR21715:SF0">
    <property type="entry name" value="RH04127P"/>
    <property type="match status" value="1"/>
</dbReference>
<dbReference type="EMBL" id="BSXT01000909">
    <property type="protein sequence ID" value="GMF36082.1"/>
    <property type="molecule type" value="Genomic_DNA"/>
</dbReference>
<keyword evidence="1" id="KW-1133">Transmembrane helix</keyword>
<evidence type="ECO:0000313" key="2">
    <source>
        <dbReference type="EMBL" id="GMF36082.1"/>
    </source>
</evidence>
<reference evidence="2" key="1">
    <citation type="submission" date="2023-04" db="EMBL/GenBank/DDBJ databases">
        <title>Phytophthora fragariaefolia NBRC 109709.</title>
        <authorList>
            <person name="Ichikawa N."/>
            <person name="Sato H."/>
            <person name="Tonouchi N."/>
        </authorList>
    </citation>
    <scope>NUCLEOTIDE SEQUENCE</scope>
    <source>
        <strain evidence="2">NBRC 109709</strain>
    </source>
</reference>
<evidence type="ECO:0000313" key="3">
    <source>
        <dbReference type="Proteomes" id="UP001165121"/>
    </source>
</evidence>
<feature type="transmembrane region" description="Helical" evidence="1">
    <location>
        <begin position="53"/>
        <end position="70"/>
    </location>
</feature>
<protein>
    <submittedName>
        <fullName evidence="2">Unnamed protein product</fullName>
    </submittedName>
</protein>
<evidence type="ECO:0000256" key="1">
    <source>
        <dbReference type="SAM" id="Phobius"/>
    </source>
</evidence>
<dbReference type="AlphaFoldDB" id="A0A9W6XD06"/>
<gene>
    <name evidence="2" type="ORF">Pfra01_000974700</name>
</gene>
<dbReference type="OrthoDB" id="6344460at2759"/>
<dbReference type="PANTHER" id="PTHR21715">
    <property type="entry name" value="RH04127P"/>
    <property type="match status" value="1"/>
</dbReference>
<keyword evidence="3" id="KW-1185">Reference proteome</keyword>
<organism evidence="2 3">
    <name type="scientific">Phytophthora fragariaefolia</name>
    <dbReference type="NCBI Taxonomy" id="1490495"/>
    <lineage>
        <taxon>Eukaryota</taxon>
        <taxon>Sar</taxon>
        <taxon>Stramenopiles</taxon>
        <taxon>Oomycota</taxon>
        <taxon>Peronosporomycetes</taxon>
        <taxon>Peronosporales</taxon>
        <taxon>Peronosporaceae</taxon>
        <taxon>Phytophthora</taxon>
    </lineage>
</organism>
<comment type="caution">
    <text evidence="2">The sequence shown here is derived from an EMBL/GenBank/DDBJ whole genome shotgun (WGS) entry which is preliminary data.</text>
</comment>
<keyword evidence="1" id="KW-0472">Membrane</keyword>
<proteinExistence type="predicted"/>